<name>A0ABN7VXP4_GIGMA</name>
<protein>
    <submittedName>
        <fullName evidence="1">18314_t:CDS:1</fullName>
    </submittedName>
</protein>
<evidence type="ECO:0000313" key="2">
    <source>
        <dbReference type="Proteomes" id="UP000789901"/>
    </source>
</evidence>
<feature type="non-terminal residue" evidence="1">
    <location>
        <position position="1"/>
    </location>
</feature>
<evidence type="ECO:0000313" key="1">
    <source>
        <dbReference type="EMBL" id="CAG8805586.1"/>
    </source>
</evidence>
<reference evidence="1 2" key="1">
    <citation type="submission" date="2021-06" db="EMBL/GenBank/DDBJ databases">
        <authorList>
            <person name="Kallberg Y."/>
            <person name="Tangrot J."/>
            <person name="Rosling A."/>
        </authorList>
    </citation>
    <scope>NUCLEOTIDE SEQUENCE [LARGE SCALE GENOMIC DNA]</scope>
    <source>
        <strain evidence="1 2">120-4 pot B 10/14</strain>
    </source>
</reference>
<comment type="caution">
    <text evidence="1">The sequence shown here is derived from an EMBL/GenBank/DDBJ whole genome shotgun (WGS) entry which is preliminary data.</text>
</comment>
<accession>A0ABN7VXP4</accession>
<proteinExistence type="predicted"/>
<sequence>HESLMLRLYKLAITGASDEEIKSALKWTIEERFILLDAILEHLPNALPWSE</sequence>
<gene>
    <name evidence="1" type="ORF">GMARGA_LOCUS24123</name>
</gene>
<keyword evidence="2" id="KW-1185">Reference proteome</keyword>
<dbReference type="Proteomes" id="UP000789901">
    <property type="component" value="Unassembled WGS sequence"/>
</dbReference>
<dbReference type="EMBL" id="CAJVQB010025101">
    <property type="protein sequence ID" value="CAG8805586.1"/>
    <property type="molecule type" value="Genomic_DNA"/>
</dbReference>
<organism evidence="1 2">
    <name type="scientific">Gigaspora margarita</name>
    <dbReference type="NCBI Taxonomy" id="4874"/>
    <lineage>
        <taxon>Eukaryota</taxon>
        <taxon>Fungi</taxon>
        <taxon>Fungi incertae sedis</taxon>
        <taxon>Mucoromycota</taxon>
        <taxon>Glomeromycotina</taxon>
        <taxon>Glomeromycetes</taxon>
        <taxon>Diversisporales</taxon>
        <taxon>Gigasporaceae</taxon>
        <taxon>Gigaspora</taxon>
    </lineage>
</organism>